<dbReference type="GeneID" id="20083320"/>
<dbReference type="AlphaFoldDB" id="A0A024U5E3"/>
<feature type="transmembrane region" description="Helical" evidence="1">
    <location>
        <begin position="75"/>
        <end position="98"/>
    </location>
</feature>
<keyword evidence="1" id="KW-0472">Membrane</keyword>
<dbReference type="OrthoDB" id="2126698at2759"/>
<protein>
    <submittedName>
        <fullName evidence="2">Uncharacterized protein</fullName>
    </submittedName>
</protein>
<name>A0A024U5E3_9STRA</name>
<evidence type="ECO:0000313" key="2">
    <source>
        <dbReference type="EMBL" id="ETW01641.1"/>
    </source>
</evidence>
<keyword evidence="1" id="KW-1133">Transmembrane helix</keyword>
<sequence length="142" mass="15319">MASSAHLSEVAVPLSSWGEAGHMNKLALPMTDNFSIEALYAPISIGLMGHLGAADTKRPRHACNPSAGNYKTMGVYFQSAVLGTALVYLSLVLLNLYCKPVLAALGFMRSWQTLRVSSCGPRHRGPMTVFSNALHELCLRDV</sequence>
<proteinExistence type="predicted"/>
<organism evidence="2">
    <name type="scientific">Aphanomyces invadans</name>
    <dbReference type="NCBI Taxonomy" id="157072"/>
    <lineage>
        <taxon>Eukaryota</taxon>
        <taxon>Sar</taxon>
        <taxon>Stramenopiles</taxon>
        <taxon>Oomycota</taxon>
        <taxon>Saprolegniomycetes</taxon>
        <taxon>Saprolegniales</taxon>
        <taxon>Verrucalvaceae</taxon>
        <taxon>Aphanomyces</taxon>
    </lineage>
</organism>
<dbReference type="VEuPathDB" id="FungiDB:H310_06270"/>
<reference evidence="2" key="1">
    <citation type="submission" date="2013-12" db="EMBL/GenBank/DDBJ databases">
        <title>The Genome Sequence of Aphanomyces invadans NJM9701.</title>
        <authorList>
            <consortium name="The Broad Institute Genomics Platform"/>
            <person name="Russ C."/>
            <person name="Tyler B."/>
            <person name="van West P."/>
            <person name="Dieguez-Uribeondo J."/>
            <person name="Young S.K."/>
            <person name="Zeng Q."/>
            <person name="Gargeya S."/>
            <person name="Fitzgerald M."/>
            <person name="Abouelleil A."/>
            <person name="Alvarado L."/>
            <person name="Chapman S.B."/>
            <person name="Gainer-Dewar J."/>
            <person name="Goldberg J."/>
            <person name="Griggs A."/>
            <person name="Gujja S."/>
            <person name="Hansen M."/>
            <person name="Howarth C."/>
            <person name="Imamovic A."/>
            <person name="Ireland A."/>
            <person name="Larimer J."/>
            <person name="McCowan C."/>
            <person name="Murphy C."/>
            <person name="Pearson M."/>
            <person name="Poon T.W."/>
            <person name="Priest M."/>
            <person name="Roberts A."/>
            <person name="Saif S."/>
            <person name="Shea T."/>
            <person name="Sykes S."/>
            <person name="Wortman J."/>
            <person name="Nusbaum C."/>
            <person name="Birren B."/>
        </authorList>
    </citation>
    <scope>NUCLEOTIDE SEQUENCE [LARGE SCALE GENOMIC DNA]</scope>
    <source>
        <strain evidence="2">NJM9701</strain>
    </source>
</reference>
<accession>A0A024U5E3</accession>
<evidence type="ECO:0000256" key="1">
    <source>
        <dbReference type="SAM" id="Phobius"/>
    </source>
</evidence>
<dbReference type="RefSeq" id="XP_008869489.1">
    <property type="nucleotide sequence ID" value="XM_008871267.1"/>
</dbReference>
<dbReference type="EMBL" id="KI913962">
    <property type="protein sequence ID" value="ETW01641.1"/>
    <property type="molecule type" value="Genomic_DNA"/>
</dbReference>
<keyword evidence="1" id="KW-0812">Transmembrane</keyword>
<gene>
    <name evidence="2" type="ORF">H310_06270</name>
</gene>